<proteinExistence type="predicted"/>
<comment type="caution">
    <text evidence="1">The sequence shown here is derived from an EMBL/GenBank/DDBJ whole genome shotgun (WGS) entry which is preliminary data.</text>
</comment>
<dbReference type="PATRIC" id="fig|226910.6.peg.2728"/>
<dbReference type="Gene3D" id="3.40.50.150">
    <property type="entry name" value="Vaccinia Virus protein VP39"/>
    <property type="match status" value="1"/>
</dbReference>
<gene>
    <name evidence="1" type="ORF">UCMB321_2738</name>
</gene>
<organism evidence="1 2">
    <name type="scientific">Pseudomonas batumici</name>
    <dbReference type="NCBI Taxonomy" id="226910"/>
    <lineage>
        <taxon>Bacteria</taxon>
        <taxon>Pseudomonadati</taxon>
        <taxon>Pseudomonadota</taxon>
        <taxon>Gammaproteobacteria</taxon>
        <taxon>Pseudomonadales</taxon>
        <taxon>Pseudomonadaceae</taxon>
        <taxon>Pseudomonas</taxon>
    </lineage>
</organism>
<reference evidence="1 2" key="1">
    <citation type="submission" date="2015-01" db="EMBL/GenBank/DDBJ databases">
        <title>Complete genome of Pseudomonas batumici UCM B-321 producer of the batumin antibiotic with strong antistaphilococcal and potential anticancer activity.</title>
        <authorList>
            <person name="Klochko V.V."/>
            <person name="Zelena L.B."/>
            <person name="Elena K.A."/>
            <person name="Reva O.N."/>
        </authorList>
    </citation>
    <scope>NUCLEOTIDE SEQUENCE [LARGE SCALE GENOMIC DNA]</scope>
    <source>
        <strain evidence="1 2">UCM B-321</strain>
    </source>
</reference>
<evidence type="ECO:0000313" key="2">
    <source>
        <dbReference type="Proteomes" id="UP000031535"/>
    </source>
</evidence>
<evidence type="ECO:0000313" key="1">
    <source>
        <dbReference type="EMBL" id="KIH83612.1"/>
    </source>
</evidence>
<protein>
    <submittedName>
        <fullName evidence="1">Uncharacterized protein</fullName>
    </submittedName>
</protein>
<dbReference type="Proteomes" id="UP000031535">
    <property type="component" value="Unassembled WGS sequence"/>
</dbReference>
<keyword evidence="2" id="KW-1185">Reference proteome</keyword>
<name>A0A0C2IFC5_9PSED</name>
<sequence>MIENICRLFSSSGYLLASPFYTVEDIPEKMLNQAAKVFGITPTVQPYKEVMQLYKGFEVYFEERLQPLPETEKELHHYCESTVERASHSYGLEDEGVKSMMYDRLYSIKKMSNELRQYQGYNVLVLHYDAQCYPNRYVELF</sequence>
<accession>A0A0C2IFC5</accession>
<dbReference type="EMBL" id="JXDG01000035">
    <property type="protein sequence ID" value="KIH83612.1"/>
    <property type="molecule type" value="Genomic_DNA"/>
</dbReference>
<dbReference type="InterPro" id="IPR029063">
    <property type="entry name" value="SAM-dependent_MTases_sf"/>
</dbReference>
<dbReference type="AlphaFoldDB" id="A0A0C2IFC5"/>